<keyword evidence="9" id="KW-0028">Amino-acid biosynthesis</keyword>
<proteinExistence type="predicted"/>
<dbReference type="PROSITE" id="PS50902">
    <property type="entry name" value="FLAVODOXIN_LIKE"/>
    <property type="match status" value="1"/>
</dbReference>
<dbReference type="GO" id="GO:0050660">
    <property type="term" value="F:flavin adenine dinucleotide binding"/>
    <property type="evidence" value="ECO:0007669"/>
    <property type="project" value="TreeGrafter"/>
</dbReference>
<evidence type="ECO:0000259" key="11">
    <source>
        <dbReference type="PROSITE" id="PS50902"/>
    </source>
</evidence>
<feature type="domain" description="FAD-binding FR-type" evidence="12">
    <location>
        <begin position="231"/>
        <end position="432"/>
    </location>
</feature>
<dbReference type="InterPro" id="IPR029039">
    <property type="entry name" value="Flavoprotein-like_sf"/>
</dbReference>
<feature type="domain" description="Flavodoxin-like" evidence="11">
    <location>
        <begin position="65"/>
        <end position="202"/>
    </location>
</feature>
<dbReference type="SUPFAM" id="SSF52343">
    <property type="entry name" value="Ferredoxin reductase-like, C-terminal NADP-linked domain"/>
    <property type="match status" value="1"/>
</dbReference>
<dbReference type="Gene3D" id="1.20.990.10">
    <property type="entry name" value="NADPH-cytochrome p450 Reductase, Chain A, domain 3"/>
    <property type="match status" value="1"/>
</dbReference>
<dbReference type="PANTHER" id="PTHR19384">
    <property type="entry name" value="NITRIC OXIDE SYNTHASE-RELATED"/>
    <property type="match status" value="1"/>
</dbReference>
<dbReference type="InterPro" id="IPR017927">
    <property type="entry name" value="FAD-bd_FR_type"/>
</dbReference>
<organism evidence="13 14">
    <name type="scientific">Arachidicoccus ginsenosidivorans</name>
    <dbReference type="NCBI Taxonomy" id="496057"/>
    <lineage>
        <taxon>Bacteria</taxon>
        <taxon>Pseudomonadati</taxon>
        <taxon>Bacteroidota</taxon>
        <taxon>Chitinophagia</taxon>
        <taxon>Chitinophagales</taxon>
        <taxon>Chitinophagaceae</taxon>
        <taxon>Arachidicoccus</taxon>
    </lineage>
</organism>
<dbReference type="GO" id="GO:0010181">
    <property type="term" value="F:FMN binding"/>
    <property type="evidence" value="ECO:0007669"/>
    <property type="project" value="InterPro"/>
</dbReference>
<keyword evidence="14" id="KW-1185">Reference proteome</keyword>
<evidence type="ECO:0000313" key="14">
    <source>
        <dbReference type="Proteomes" id="UP000321291"/>
    </source>
</evidence>
<keyword evidence="4" id="KW-0285">Flavoprotein</keyword>
<dbReference type="InterPro" id="IPR001094">
    <property type="entry name" value="Flavdoxin-like"/>
</dbReference>
<gene>
    <name evidence="13" type="ORF">FSB73_12500</name>
</gene>
<keyword evidence="8" id="KW-0560">Oxidoreductase</keyword>
<dbReference type="OrthoDB" id="9789468at2"/>
<keyword evidence="5" id="KW-0288">FMN</keyword>
<dbReference type="InterPro" id="IPR003097">
    <property type="entry name" value="CysJ-like_FAD-binding"/>
</dbReference>
<dbReference type="SUPFAM" id="SSF63380">
    <property type="entry name" value="Riboflavin synthase domain-like"/>
    <property type="match status" value="1"/>
</dbReference>
<dbReference type="GO" id="GO:0004783">
    <property type="term" value="F:sulfite reductase (NADPH) activity"/>
    <property type="evidence" value="ECO:0007669"/>
    <property type="project" value="UniProtKB-EC"/>
</dbReference>
<dbReference type="Pfam" id="PF00258">
    <property type="entry name" value="Flavodoxin_1"/>
    <property type="match status" value="1"/>
</dbReference>
<dbReference type="InterPro" id="IPR039261">
    <property type="entry name" value="FNR_nucleotide-bd"/>
</dbReference>
<dbReference type="InterPro" id="IPR017938">
    <property type="entry name" value="Riboflavin_synthase-like_b-brl"/>
</dbReference>
<name>A0A5B8VMQ2_9BACT</name>
<evidence type="ECO:0000256" key="6">
    <source>
        <dbReference type="ARBA" id="ARBA00022827"/>
    </source>
</evidence>
<dbReference type="AlphaFoldDB" id="A0A5B8VMQ2"/>
<dbReference type="Gene3D" id="3.40.50.80">
    <property type="entry name" value="Nucleotide-binding domain of ferredoxin-NADP reductase (FNR) module"/>
    <property type="match status" value="1"/>
</dbReference>
<dbReference type="PRINTS" id="PR00371">
    <property type="entry name" value="FPNCR"/>
</dbReference>
<reference evidence="13 14" key="1">
    <citation type="journal article" date="2017" name="Int. J. Syst. Evol. Microbiol.">
        <title>Arachidicoccus ginsenosidivorans sp. nov., with ginsenoside-converting activity isolated from ginseng cultivating soil.</title>
        <authorList>
            <person name="Siddiqi M.Z."/>
            <person name="Aslam Z."/>
            <person name="Im W.T."/>
        </authorList>
    </citation>
    <scope>NUCLEOTIDE SEQUENCE [LARGE SCALE GENOMIC DNA]</scope>
    <source>
        <strain evidence="13 14">Gsoil 809</strain>
    </source>
</reference>
<evidence type="ECO:0000313" key="13">
    <source>
        <dbReference type="EMBL" id="QEC72371.1"/>
    </source>
</evidence>
<comment type="catalytic activity">
    <reaction evidence="10">
        <text>hydrogen sulfide + 3 NADP(+) + 3 H2O = sulfite + 3 NADPH + 4 H(+)</text>
        <dbReference type="Rhea" id="RHEA:13801"/>
        <dbReference type="ChEBI" id="CHEBI:15377"/>
        <dbReference type="ChEBI" id="CHEBI:15378"/>
        <dbReference type="ChEBI" id="CHEBI:17359"/>
        <dbReference type="ChEBI" id="CHEBI:29919"/>
        <dbReference type="ChEBI" id="CHEBI:57783"/>
        <dbReference type="ChEBI" id="CHEBI:58349"/>
        <dbReference type="EC" id="1.8.1.2"/>
    </reaction>
</comment>
<dbReference type="PROSITE" id="PS51384">
    <property type="entry name" value="FAD_FR"/>
    <property type="match status" value="1"/>
</dbReference>
<dbReference type="InterPro" id="IPR001433">
    <property type="entry name" value="OxRdtase_FAD/NAD-bd"/>
</dbReference>
<dbReference type="PRINTS" id="PR00369">
    <property type="entry name" value="FLAVODOXIN"/>
</dbReference>
<evidence type="ECO:0000256" key="4">
    <source>
        <dbReference type="ARBA" id="ARBA00022630"/>
    </source>
</evidence>
<dbReference type="EMBL" id="CP042434">
    <property type="protein sequence ID" value="QEC72371.1"/>
    <property type="molecule type" value="Genomic_DNA"/>
</dbReference>
<dbReference type="PANTHER" id="PTHR19384:SF128">
    <property type="entry name" value="NADPH OXIDOREDUCTASE A"/>
    <property type="match status" value="1"/>
</dbReference>
<sequence length="582" mass="64286">MLVEAKKDIFSQLIKEATHDELVWMNGFLAGLLDQSTLPSARAGASGAGGAAPAQIAASVQIDKLTLLYASETGNAKSVATKFAAATKKKGIKTKLASVEQYKLTDLAKEKYLLLIISTQGDGEPPITAIKFYNAVHDENLKLDKLQFGVLALGDSSYPLFCQAGVDVDKQLELRGGTRKVPLQKCDTDYSSYADSWLETALSLLSGGQSGDSAAATAKATVKAPAAGSHKKIYEGTVITNFNLNDRDSAKRTHHIEIEAEDLVYAPGDALGIVPPNPTQVVQEVLSLTEVDPQQTIAWRDQTHTVEELLSIKAQLLYLPERVVRKYADIAGQEIPDTRMSLVDLLKIYPLKNNQEDFIQVLQILEPIAPRLYSISSSPEAHGDEIHITVAKDQFYVGDKQETGLCSGYLLDVAEETKLQFYIHPNKGFKLPPEDKDVIMIGPGTGVAPFRSFLFERDAAGAEGRNWLFFGDQHIASDFLYQTEIQSFLDTGVLTEFNGAFSRDQEKKVYVQDKMRERGAELFEWLENGAYIYICGAKEPMSFDVERALTEIIATQKELSFVEASKYLENLKEEGRFLKDVY</sequence>
<keyword evidence="9" id="KW-0198">Cysteine biosynthesis</keyword>
<dbReference type="GO" id="GO:0005829">
    <property type="term" value="C:cytosol"/>
    <property type="evidence" value="ECO:0007669"/>
    <property type="project" value="TreeGrafter"/>
</dbReference>
<evidence type="ECO:0000256" key="2">
    <source>
        <dbReference type="ARBA" id="ARBA00001974"/>
    </source>
</evidence>
<evidence type="ECO:0000256" key="9">
    <source>
        <dbReference type="ARBA" id="ARBA00023192"/>
    </source>
</evidence>
<dbReference type="FunFam" id="3.40.50.80:FF:000001">
    <property type="entry name" value="NADPH--cytochrome P450 reductase 1"/>
    <property type="match status" value="1"/>
</dbReference>
<dbReference type="KEGG" id="agi:FSB73_12500"/>
<dbReference type="Proteomes" id="UP000321291">
    <property type="component" value="Chromosome"/>
</dbReference>
<evidence type="ECO:0000256" key="3">
    <source>
        <dbReference type="ARBA" id="ARBA00012604"/>
    </source>
</evidence>
<evidence type="ECO:0000256" key="7">
    <source>
        <dbReference type="ARBA" id="ARBA00022857"/>
    </source>
</evidence>
<keyword evidence="7" id="KW-0521">NADP</keyword>
<dbReference type="EC" id="1.8.1.2" evidence="3"/>
<protein>
    <recommendedName>
        <fullName evidence="3">assimilatory sulfite reductase (NADPH)</fullName>
        <ecNumber evidence="3">1.8.1.2</ecNumber>
    </recommendedName>
</protein>
<dbReference type="Pfam" id="PF00175">
    <property type="entry name" value="NAD_binding_1"/>
    <property type="match status" value="1"/>
</dbReference>
<evidence type="ECO:0000256" key="10">
    <source>
        <dbReference type="ARBA" id="ARBA00052219"/>
    </source>
</evidence>
<comment type="cofactor">
    <cofactor evidence="2">
        <name>FAD</name>
        <dbReference type="ChEBI" id="CHEBI:57692"/>
    </cofactor>
</comment>
<dbReference type="InterPro" id="IPR008254">
    <property type="entry name" value="Flavodoxin/NO_synth"/>
</dbReference>
<dbReference type="Gene3D" id="3.40.50.360">
    <property type="match status" value="1"/>
</dbReference>
<evidence type="ECO:0000256" key="1">
    <source>
        <dbReference type="ARBA" id="ARBA00001917"/>
    </source>
</evidence>
<dbReference type="RefSeq" id="WP_146782623.1">
    <property type="nucleotide sequence ID" value="NZ_CP042434.1"/>
</dbReference>
<dbReference type="GO" id="GO:0019344">
    <property type="term" value="P:cysteine biosynthetic process"/>
    <property type="evidence" value="ECO:0007669"/>
    <property type="project" value="UniProtKB-KW"/>
</dbReference>
<evidence type="ECO:0000256" key="5">
    <source>
        <dbReference type="ARBA" id="ARBA00022643"/>
    </source>
</evidence>
<accession>A0A5B8VMQ2</accession>
<evidence type="ECO:0000256" key="8">
    <source>
        <dbReference type="ARBA" id="ARBA00023002"/>
    </source>
</evidence>
<dbReference type="InterPro" id="IPR023173">
    <property type="entry name" value="NADPH_Cyt_P450_Rdtase_alpha"/>
</dbReference>
<dbReference type="Gene3D" id="2.40.30.10">
    <property type="entry name" value="Translation factors"/>
    <property type="match status" value="1"/>
</dbReference>
<comment type="cofactor">
    <cofactor evidence="1">
        <name>FMN</name>
        <dbReference type="ChEBI" id="CHEBI:58210"/>
    </cofactor>
</comment>
<dbReference type="InterPro" id="IPR001709">
    <property type="entry name" value="Flavoprot_Pyr_Nucl_cyt_Rdtase"/>
</dbReference>
<dbReference type="SUPFAM" id="SSF52218">
    <property type="entry name" value="Flavoproteins"/>
    <property type="match status" value="1"/>
</dbReference>
<keyword evidence="6" id="KW-0274">FAD</keyword>
<evidence type="ECO:0000259" key="12">
    <source>
        <dbReference type="PROSITE" id="PS51384"/>
    </source>
</evidence>
<dbReference type="Pfam" id="PF00667">
    <property type="entry name" value="FAD_binding_1"/>
    <property type="match status" value="2"/>
</dbReference>